<dbReference type="RefSeq" id="WP_149609811.1">
    <property type="nucleotide sequence ID" value="NZ_VTUX01000001.1"/>
</dbReference>
<dbReference type="AlphaFoldDB" id="A0A5B0X526"/>
<organism evidence="2 3">
    <name type="scientific">Pseudohalioglobus sediminis</name>
    <dbReference type="NCBI Taxonomy" id="2606449"/>
    <lineage>
        <taxon>Bacteria</taxon>
        <taxon>Pseudomonadati</taxon>
        <taxon>Pseudomonadota</taxon>
        <taxon>Gammaproteobacteria</taxon>
        <taxon>Cellvibrionales</taxon>
        <taxon>Halieaceae</taxon>
        <taxon>Pseudohalioglobus</taxon>
    </lineage>
</organism>
<evidence type="ECO:0000256" key="1">
    <source>
        <dbReference type="SAM" id="Phobius"/>
    </source>
</evidence>
<dbReference type="InterPro" id="IPR018750">
    <property type="entry name" value="DUF2306_membrane"/>
</dbReference>
<proteinExistence type="predicted"/>
<feature type="transmembrane region" description="Helical" evidence="1">
    <location>
        <begin position="40"/>
        <end position="59"/>
    </location>
</feature>
<reference evidence="2 3" key="1">
    <citation type="submission" date="2019-09" db="EMBL/GenBank/DDBJ databases">
        <authorList>
            <person name="Chen X.-Y."/>
        </authorList>
    </citation>
    <scope>NUCLEOTIDE SEQUENCE [LARGE SCALE GENOMIC DNA]</scope>
    <source>
        <strain evidence="2 3">NY5</strain>
    </source>
</reference>
<keyword evidence="1" id="KW-0472">Membrane</keyword>
<name>A0A5B0X526_9GAMM</name>
<keyword evidence="1" id="KW-0812">Transmembrane</keyword>
<evidence type="ECO:0000313" key="2">
    <source>
        <dbReference type="EMBL" id="KAA1194342.1"/>
    </source>
</evidence>
<feature type="transmembrane region" description="Helical" evidence="1">
    <location>
        <begin position="6"/>
        <end position="28"/>
    </location>
</feature>
<protein>
    <submittedName>
        <fullName evidence="2">DUF2306 domain-containing protein</fullName>
    </submittedName>
</protein>
<comment type="caution">
    <text evidence="2">The sequence shown here is derived from an EMBL/GenBank/DDBJ whole genome shotgun (WGS) entry which is preliminary data.</text>
</comment>
<keyword evidence="3" id="KW-1185">Reference proteome</keyword>
<feature type="transmembrane region" description="Helical" evidence="1">
    <location>
        <begin position="65"/>
        <end position="88"/>
    </location>
</feature>
<keyword evidence="1" id="KW-1133">Transmembrane helix</keyword>
<dbReference type="Pfam" id="PF10067">
    <property type="entry name" value="DUF2306"/>
    <property type="match status" value="1"/>
</dbReference>
<accession>A0A5B0X526</accession>
<dbReference type="Proteomes" id="UP000323708">
    <property type="component" value="Unassembled WGS sequence"/>
</dbReference>
<evidence type="ECO:0000313" key="3">
    <source>
        <dbReference type="Proteomes" id="UP000323708"/>
    </source>
</evidence>
<sequence length="129" mass="14109">MAYMHLVYLHLFTVVPCIFIGAFLLFSTKGTPIHKSLGKIYMALMVFTAILALFMPAFVGPTLFSHFGLLHLLSVVVLFSVASALAAIRRGDISSHRKHMIGLYIGGILIAGSFTLMPGRTIHTWIFGG</sequence>
<feature type="transmembrane region" description="Helical" evidence="1">
    <location>
        <begin position="100"/>
        <end position="119"/>
    </location>
</feature>
<gene>
    <name evidence="2" type="ORF">F0M18_02620</name>
</gene>
<dbReference type="EMBL" id="VTUX01000001">
    <property type="protein sequence ID" value="KAA1194342.1"/>
    <property type="molecule type" value="Genomic_DNA"/>
</dbReference>